<evidence type="ECO:0008006" key="4">
    <source>
        <dbReference type="Google" id="ProtNLM"/>
    </source>
</evidence>
<evidence type="ECO:0000313" key="3">
    <source>
        <dbReference type="Proteomes" id="UP001528411"/>
    </source>
</evidence>
<keyword evidence="3" id="KW-1185">Reference proteome</keyword>
<keyword evidence="1" id="KW-0802">TPR repeat</keyword>
<evidence type="ECO:0000256" key="1">
    <source>
        <dbReference type="PROSITE-ProRule" id="PRU00339"/>
    </source>
</evidence>
<dbReference type="PROSITE" id="PS50005">
    <property type="entry name" value="TPR"/>
    <property type="match status" value="1"/>
</dbReference>
<dbReference type="InterPro" id="IPR019734">
    <property type="entry name" value="TPR_rpt"/>
</dbReference>
<dbReference type="InterPro" id="IPR011990">
    <property type="entry name" value="TPR-like_helical_dom_sf"/>
</dbReference>
<dbReference type="RefSeq" id="WP_272180863.1">
    <property type="nucleotide sequence ID" value="NZ_JAQOMS010000002.1"/>
</dbReference>
<protein>
    <recommendedName>
        <fullName evidence="4">Tetratricopeptide repeat protein</fullName>
    </recommendedName>
</protein>
<organism evidence="2 3">
    <name type="scientific">Psychrosphaera algicola</name>
    <dbReference type="NCBI Taxonomy" id="3023714"/>
    <lineage>
        <taxon>Bacteria</taxon>
        <taxon>Pseudomonadati</taxon>
        <taxon>Pseudomonadota</taxon>
        <taxon>Gammaproteobacteria</taxon>
        <taxon>Alteromonadales</taxon>
        <taxon>Pseudoalteromonadaceae</taxon>
        <taxon>Psychrosphaera</taxon>
    </lineage>
</organism>
<gene>
    <name evidence="2" type="ORF">PN838_12390</name>
</gene>
<sequence>MADLIAKYLGKNVDTDPLLSLYQVLLAQKSNEPQNARALLSQLTTETLASPLGQYTQAFVNSETDPQSAVETISKLILSEPDYKAAWLLRGQIHASNAKYNDAYRDYSTYLTLNPTATYVHFLLALTAQHLDKYELMQKHVAVLLKQNPEQPLSNHLQALIFYRQSNFELTKFHAELSIQNGLANSTNALMAGIAAANLEQFEVAFNHLERLQDEFANHQGFLRVFSWVQLNLGLLNDAVAKYNEINVDTDSEFHLGNLLVDQLIAKKQLQTANELLEKLQFAPVSNPMLKLKQGILQLNAGNKHGLEIIQGLAQEQKDNVTIKMAHILSLADQGKYDDAMKQAIDWHLDDKNNVLAVNVIALLHQQNKQFDYGCKMATPFIATATQKCSCFTSPRI</sequence>
<name>A0ABT5FFQ1_9GAMM</name>
<proteinExistence type="predicted"/>
<evidence type="ECO:0000313" key="2">
    <source>
        <dbReference type="EMBL" id="MDC2889432.1"/>
    </source>
</evidence>
<dbReference type="EMBL" id="JAQOMS010000002">
    <property type="protein sequence ID" value="MDC2889432.1"/>
    <property type="molecule type" value="Genomic_DNA"/>
</dbReference>
<feature type="repeat" description="TPR" evidence="1">
    <location>
        <begin position="84"/>
        <end position="117"/>
    </location>
</feature>
<dbReference type="SUPFAM" id="SSF48452">
    <property type="entry name" value="TPR-like"/>
    <property type="match status" value="1"/>
</dbReference>
<dbReference type="Proteomes" id="UP001528411">
    <property type="component" value="Unassembled WGS sequence"/>
</dbReference>
<accession>A0ABT5FFQ1</accession>
<dbReference type="Gene3D" id="1.25.40.10">
    <property type="entry name" value="Tetratricopeptide repeat domain"/>
    <property type="match status" value="1"/>
</dbReference>
<reference evidence="2 3" key="1">
    <citation type="submission" date="2023-01" db="EMBL/GenBank/DDBJ databases">
        <title>Psychrosphaera sp. nov., isolated from marine algae.</title>
        <authorList>
            <person name="Bayburt H."/>
            <person name="Choi B.J."/>
            <person name="Kim J.M."/>
            <person name="Choi D.G."/>
            <person name="Jeon C.O."/>
        </authorList>
    </citation>
    <scope>NUCLEOTIDE SEQUENCE [LARGE SCALE GENOMIC DNA]</scope>
    <source>
        <strain evidence="2 3">G1-22</strain>
    </source>
</reference>
<comment type="caution">
    <text evidence="2">The sequence shown here is derived from an EMBL/GenBank/DDBJ whole genome shotgun (WGS) entry which is preliminary data.</text>
</comment>